<keyword evidence="2" id="KW-1185">Reference proteome</keyword>
<dbReference type="Proteomes" id="UP000281406">
    <property type="component" value="Unassembled WGS sequence"/>
</dbReference>
<reference evidence="1 2" key="1">
    <citation type="submission" date="2018-10" db="EMBL/GenBank/DDBJ databases">
        <title>Genome assembly for a Yunnan-Guizhou Plateau 3E fish, Anabarilius grahami (Regan), and its evolutionary and genetic applications.</title>
        <authorList>
            <person name="Jiang W."/>
        </authorList>
    </citation>
    <scope>NUCLEOTIDE SEQUENCE [LARGE SCALE GENOMIC DNA]</scope>
    <source>
        <strain evidence="1">AG-KIZ</strain>
        <tissue evidence="1">Muscle</tissue>
    </source>
</reference>
<dbReference type="AlphaFoldDB" id="A0A3N0XZF5"/>
<evidence type="ECO:0000313" key="1">
    <source>
        <dbReference type="EMBL" id="ROK35829.1"/>
    </source>
</evidence>
<protein>
    <submittedName>
        <fullName evidence="1">Spermatogenesis-associated protein 46</fullName>
    </submittedName>
</protein>
<evidence type="ECO:0000313" key="2">
    <source>
        <dbReference type="Proteomes" id="UP000281406"/>
    </source>
</evidence>
<dbReference type="OrthoDB" id="8898641at2759"/>
<accession>A0A3N0XZF5</accession>
<dbReference type="InterPro" id="IPR040879">
    <property type="entry name" value="Spt46-like"/>
</dbReference>
<comment type="caution">
    <text evidence="1">The sequence shown here is derived from an EMBL/GenBank/DDBJ whole genome shotgun (WGS) entry which is preliminary data.</text>
</comment>
<gene>
    <name evidence="1" type="ORF">DPX16_17572</name>
</gene>
<sequence>MQRPDVKPVNVKPSRSKFLPKLCTIKRGPFGHLHAITRTTDLNHLSRDLQNPGLNACFIQTVTATEVVCGIKRYKCSGCLCYYNELEQLMAHIKQGWIEGYSCKAFYCKLKDMQDGRELLTVYEEEAASESNPRLSASSTLRQSTKDEKLDMVLRWLHDVTI</sequence>
<proteinExistence type="predicted"/>
<organism evidence="1 2">
    <name type="scientific">Anabarilius grahami</name>
    <name type="common">Kanglang fish</name>
    <name type="synonym">Barilius grahami</name>
    <dbReference type="NCBI Taxonomy" id="495550"/>
    <lineage>
        <taxon>Eukaryota</taxon>
        <taxon>Metazoa</taxon>
        <taxon>Chordata</taxon>
        <taxon>Craniata</taxon>
        <taxon>Vertebrata</taxon>
        <taxon>Euteleostomi</taxon>
        <taxon>Actinopterygii</taxon>
        <taxon>Neopterygii</taxon>
        <taxon>Teleostei</taxon>
        <taxon>Ostariophysi</taxon>
        <taxon>Cypriniformes</taxon>
        <taxon>Xenocyprididae</taxon>
        <taxon>Xenocypridinae</taxon>
        <taxon>Xenocypridinae incertae sedis</taxon>
        <taxon>Anabarilius</taxon>
    </lineage>
</organism>
<dbReference type="Pfam" id="PF17734">
    <property type="entry name" value="Spt46"/>
    <property type="match status" value="1"/>
</dbReference>
<name>A0A3N0XZF5_ANAGA</name>
<dbReference type="EMBL" id="RJVU01057109">
    <property type="protein sequence ID" value="ROK35829.1"/>
    <property type="molecule type" value="Genomic_DNA"/>
</dbReference>